<keyword evidence="3" id="KW-1185">Reference proteome</keyword>
<sequence>MAIVISRLLYPWPWKKSSASKPVAWILFCFRVLALTLLFLLLFNPGIRQLKIESQKPILTILKDNSQSMRYLNDSARLQRVDSLWEIGRRTLSGHYDIKSYTFAQDIKQGKHWDFSGKGTDLGYALQQINQSINEPIAATLLITDGNYNQGENPVFVSQNLPFPIYAIGVGDSLARSEVYLHQIYHNPVAYLNERTPVEVDLRSGGVNIDTVIELSIQKNNRVLSTKKLTFKKGHKRQKVNLYFTPKNTGLQQYKIKLGQQNYRTLYMSVKKQRQKVLLLYHAVHPDIGVIRKALENSNRFEPVLKQASQFNGNLTDYNMVLLHQVPSGNFSEDRWFAEVVEKKIPYWLILGPQSDFSTFNQGQNALDITGFNGDFEEASARYNKAFSWFRVEPLLQRNIAFLPPLNVAFGDYRLNRGVELFMQNLHGVETERPAWIFTDQPYRFSVLAGTGLWKWSLYLYRQTASHQSLEDLVYKTVKFLSLNEPRKRLIMNHENFYNASQPIDIEATWYNENYEPDNSLPGHIEITDSANNRFRYTFIPKEKRFEARPGVLPPGTYQFEAVIESEKRTYSDTGSFVVGQNNIERSSMTLNSQLLKNMTGAQRYFDHNDIETLTALLLNEKQAPQIRKTEIRITDLIEQNILLWIIVLLMVSEWIIRKFKGRI</sequence>
<evidence type="ECO:0008006" key="4">
    <source>
        <dbReference type="Google" id="ProtNLM"/>
    </source>
</evidence>
<keyword evidence="1" id="KW-1133">Transmembrane helix</keyword>
<dbReference type="SUPFAM" id="SSF53300">
    <property type="entry name" value="vWA-like"/>
    <property type="match status" value="1"/>
</dbReference>
<dbReference type="PANTHER" id="PTHR37947">
    <property type="entry name" value="BLL2462 PROTEIN"/>
    <property type="match status" value="1"/>
</dbReference>
<protein>
    <recommendedName>
        <fullName evidence="4">VWA domain-containing protein</fullName>
    </recommendedName>
</protein>
<reference evidence="2 3" key="1">
    <citation type="submission" date="2015-11" db="EMBL/GenBank/DDBJ databases">
        <title>Description and complete genome sequence of a novel strain predominating in hypersaline microbial mats and representing a new family of the Bacteriodetes phylum.</title>
        <authorList>
            <person name="Spring S."/>
            <person name="Bunk B."/>
            <person name="Sproer C."/>
            <person name="Klenk H.-P."/>
        </authorList>
    </citation>
    <scope>NUCLEOTIDE SEQUENCE [LARGE SCALE GENOMIC DNA]</scope>
    <source>
        <strain evidence="2 3">L21-Spi-D4</strain>
    </source>
</reference>
<dbReference type="Proteomes" id="UP000064893">
    <property type="component" value="Chromosome"/>
</dbReference>
<dbReference type="EMBL" id="CP013118">
    <property type="protein sequence ID" value="ALO13686.1"/>
    <property type="molecule type" value="Genomic_DNA"/>
</dbReference>
<name>A0A0S2HUP4_9BACT</name>
<keyword evidence="1" id="KW-0472">Membrane</keyword>
<gene>
    <name evidence="2" type="ORF">L21SP5_00004</name>
</gene>
<dbReference type="InterPro" id="IPR036465">
    <property type="entry name" value="vWFA_dom_sf"/>
</dbReference>
<keyword evidence="1" id="KW-0812">Transmembrane</keyword>
<feature type="transmembrane region" description="Helical" evidence="1">
    <location>
        <begin position="23"/>
        <end position="43"/>
    </location>
</feature>
<accession>A0A0S2HUP4</accession>
<evidence type="ECO:0000313" key="3">
    <source>
        <dbReference type="Proteomes" id="UP000064893"/>
    </source>
</evidence>
<proteinExistence type="predicted"/>
<dbReference type="STRING" id="1307839.L21SP5_00004"/>
<evidence type="ECO:0000256" key="1">
    <source>
        <dbReference type="SAM" id="Phobius"/>
    </source>
</evidence>
<dbReference type="AlphaFoldDB" id="A0A0S2HUP4"/>
<organism evidence="2 3">
    <name type="scientific">Salinivirga cyanobacteriivorans</name>
    <dbReference type="NCBI Taxonomy" id="1307839"/>
    <lineage>
        <taxon>Bacteria</taxon>
        <taxon>Pseudomonadati</taxon>
        <taxon>Bacteroidota</taxon>
        <taxon>Bacteroidia</taxon>
        <taxon>Bacteroidales</taxon>
        <taxon>Salinivirgaceae</taxon>
        <taxon>Salinivirga</taxon>
    </lineage>
</organism>
<dbReference type="KEGG" id="blq:L21SP5_00004"/>
<dbReference type="PANTHER" id="PTHR37947:SF1">
    <property type="entry name" value="BLL2462 PROTEIN"/>
    <property type="match status" value="1"/>
</dbReference>
<dbReference type="Gene3D" id="3.40.50.410">
    <property type="entry name" value="von Willebrand factor, type A domain"/>
    <property type="match status" value="1"/>
</dbReference>
<evidence type="ECO:0000313" key="2">
    <source>
        <dbReference type="EMBL" id="ALO13686.1"/>
    </source>
</evidence>